<dbReference type="EMBL" id="JABGBP010000252">
    <property type="protein sequence ID" value="NOL60576.1"/>
    <property type="molecule type" value="Genomic_DNA"/>
</dbReference>
<dbReference type="Proteomes" id="UP000546917">
    <property type="component" value="Unassembled WGS sequence"/>
</dbReference>
<accession>A0A7K4FNJ2</accession>
<name>A0A7K4FNJ2_9ARCH</name>
<sequence length="154" mass="18514">MTEFPKFQCMVSRNEEDYDSGIQMYFMKEYDLAELLNRLMKVDEPRMEEYKKMVEFIKSLENYIITGEKAADFSFLEKMEGERGWANDYKILSSEKRAAHVAFRACRKTIEVMYYYRLVSRKEGFSGRFNAENFRAFLLMRDILYKRSSDLLKN</sequence>
<proteinExistence type="predicted"/>
<comment type="caution">
    <text evidence="1">The sequence shown here is derived from an EMBL/GenBank/DDBJ whole genome shotgun (WGS) entry which is preliminary data.</text>
</comment>
<dbReference type="RefSeq" id="WP_171481792.1">
    <property type="nucleotide sequence ID" value="NZ_DAIDCF010000090.1"/>
</dbReference>
<reference evidence="1 2" key="1">
    <citation type="submission" date="2020-05" db="EMBL/GenBank/DDBJ databases">
        <authorList>
            <person name="Zhang R."/>
        </authorList>
    </citation>
    <scope>NUCLEOTIDE SEQUENCE [LARGE SCALE GENOMIC DNA]</scope>
    <source>
        <strain evidence="1 2">DSM 28986</strain>
    </source>
</reference>
<evidence type="ECO:0000313" key="1">
    <source>
        <dbReference type="EMBL" id="NOL60576.1"/>
    </source>
</evidence>
<organism evidence="1 2">
    <name type="scientific">Ferroplasma acidiphilum</name>
    <dbReference type="NCBI Taxonomy" id="74969"/>
    <lineage>
        <taxon>Archaea</taxon>
        <taxon>Methanobacteriati</taxon>
        <taxon>Thermoplasmatota</taxon>
        <taxon>Thermoplasmata</taxon>
        <taxon>Thermoplasmatales</taxon>
        <taxon>Ferroplasmaceae</taxon>
        <taxon>Ferroplasma</taxon>
    </lineage>
</organism>
<evidence type="ECO:0000313" key="2">
    <source>
        <dbReference type="Proteomes" id="UP000546917"/>
    </source>
</evidence>
<dbReference type="AlphaFoldDB" id="A0A7K4FNJ2"/>
<protein>
    <submittedName>
        <fullName evidence="1">Uncharacterized protein</fullName>
    </submittedName>
</protein>
<gene>
    <name evidence="1" type="ORF">HLB00_07010</name>
</gene>